<feature type="disulfide bond" evidence="13">
    <location>
        <begin position="669"/>
        <end position="679"/>
    </location>
</feature>
<dbReference type="SUPFAM" id="SSF57424">
    <property type="entry name" value="LDL receptor-like module"/>
    <property type="match status" value="5"/>
</dbReference>
<evidence type="ECO:0000256" key="5">
    <source>
        <dbReference type="ARBA" id="ARBA00022692"/>
    </source>
</evidence>
<dbReference type="FunFam" id="4.10.400.10:FF:000110">
    <property type="entry name" value="Low-density lipoprotein receptor-related protein 1B"/>
    <property type="match status" value="1"/>
</dbReference>
<dbReference type="Gene3D" id="4.10.400.10">
    <property type="entry name" value="Low-density Lipoprotein Receptor"/>
    <property type="match status" value="5"/>
</dbReference>
<dbReference type="SMART" id="SM00135">
    <property type="entry name" value="LY"/>
    <property type="match status" value="3"/>
</dbReference>
<evidence type="ECO:0000256" key="15">
    <source>
        <dbReference type="PROSITE-ProRule" id="PRU00461"/>
    </source>
</evidence>
<dbReference type="FunFam" id="2.120.10.30:FF:000020">
    <property type="entry name" value="Prolow-density lipoprotein receptor-related protein 1"/>
    <property type="match status" value="1"/>
</dbReference>
<keyword evidence="9 16" id="KW-0472">Membrane</keyword>
<comment type="caution">
    <text evidence="13">Lacks conserved residue(s) required for the propagation of feature annotation.</text>
</comment>
<evidence type="ECO:0000256" key="3">
    <source>
        <dbReference type="ARBA" id="ARBA00022536"/>
    </source>
</evidence>
<evidence type="ECO:0000259" key="17">
    <source>
        <dbReference type="PROSITE" id="PS50026"/>
    </source>
</evidence>
<feature type="disulfide bond" evidence="13">
    <location>
        <begin position="727"/>
        <end position="736"/>
    </location>
</feature>
<dbReference type="SUPFAM" id="SSF63825">
    <property type="entry name" value="YWTD domain"/>
    <property type="match status" value="1"/>
</dbReference>
<dbReference type="FunFam" id="4.10.400.10:FF:000080">
    <property type="entry name" value="Low-density lipoprotein receptor-related protein 1B"/>
    <property type="match status" value="1"/>
</dbReference>
<keyword evidence="12" id="KW-0325">Glycoprotein</keyword>
<dbReference type="FunFam" id="2.10.25.10:FF:000498">
    <property type="entry name" value="Low-density lipoprotein receptor-related protein 1B"/>
    <property type="match status" value="1"/>
</dbReference>
<feature type="disulfide bond" evidence="14">
    <location>
        <begin position="159"/>
        <end position="177"/>
    </location>
</feature>
<feature type="disulfide bond" evidence="13">
    <location>
        <begin position="797"/>
        <end position="806"/>
    </location>
</feature>
<evidence type="ECO:0000313" key="18">
    <source>
        <dbReference type="EMBL" id="KAH0520818.1"/>
    </source>
</evidence>
<feature type="disulfide bond" evidence="13">
    <location>
        <begin position="705"/>
        <end position="715"/>
    </location>
</feature>
<keyword evidence="8 16" id="KW-1133">Transmembrane helix</keyword>
<feature type="disulfide bond" evidence="14">
    <location>
        <begin position="171"/>
        <end position="186"/>
    </location>
</feature>
<dbReference type="SMART" id="SM00192">
    <property type="entry name" value="LDLa"/>
    <property type="match status" value="5"/>
</dbReference>
<feature type="domain" description="EGF-like" evidence="17">
    <location>
        <begin position="702"/>
        <end position="737"/>
    </location>
</feature>
<dbReference type="Pfam" id="PF00057">
    <property type="entry name" value="Ldl_recept_a"/>
    <property type="match status" value="5"/>
</dbReference>
<feature type="transmembrane region" description="Helical" evidence="16">
    <location>
        <begin position="824"/>
        <end position="847"/>
    </location>
</feature>
<feature type="domain" description="EGF-like" evidence="17">
    <location>
        <begin position="665"/>
        <end position="701"/>
    </location>
</feature>
<dbReference type="Gene3D" id="2.10.25.10">
    <property type="entry name" value="Laminin"/>
    <property type="match status" value="2"/>
</dbReference>
<feature type="disulfide bond" evidence="14">
    <location>
        <begin position="210"/>
        <end position="225"/>
    </location>
</feature>
<dbReference type="SMART" id="SM00181">
    <property type="entry name" value="EGF"/>
    <property type="match status" value="7"/>
</dbReference>
<comment type="caution">
    <text evidence="18">The sequence shown here is derived from an EMBL/GenBank/DDBJ whole genome shotgun (WGS) entry which is preliminary data.</text>
</comment>
<evidence type="ECO:0000256" key="6">
    <source>
        <dbReference type="ARBA" id="ARBA00022737"/>
    </source>
</evidence>
<evidence type="ECO:0000256" key="4">
    <source>
        <dbReference type="ARBA" id="ARBA00022583"/>
    </source>
</evidence>
<sequence>MEANHVNSGSFIADKKTCGPHEFQCKNNNCIPDHWRCDSQNDCSDNSDEENCKPQTCTMKDFLCSNGDCVSSRFWCDGEFDCADGSDEVGISGNTHKKRKIVKQVVPKISFSVPMVNAFQQNGSVMGMKTVNMEKMRKTVSQLSNCLAFPACSSSEYMCANGGCLSASLKCNGEPDCADGSDEMDCVIECKEDQFRCKNKAYCIPIRWLCDGIYDCVDGSDEENCGRGELSFKAKPCKKDEFACSNKKCIPMELQCDGLDDCGDGSDEQGCTKSLHEHTCEDNGNPCGDDAFCNQIKTSVFCRCKPGFRRNMKGRQCEGSEDQALYIANDTDILGFVYPFNYSGGLQQISHVEHNSRITGMDVYYQRNVLVWSTQFNPGGIFYKMIDGREKWQTNSGLICPEFKRPRDIAVDWVAGNIYWTDHSRMHWFSYYTTHWTSLRYSINVGQLNGPNCTRLLTNMAGEPYAIAVNPKRGMMYWTVIGDHSHIEEAAMDGTLRRILVQKNLQRPTGLTVDHFGERIYWADFELSIIGSVLYDGSSPVVSVSSKQGLLHPHRIDVFEDYIYGAGPKNGVFRVQKFGRGPVEVLALDVEKTKSILISHRYKQLNLPNPCLNLSCDFLCLLNPSGATCVCPEGKYMINGTCNDDSLLGRPTCICALGFTGPNCGKPVCEDSCHNGGSCVVTAGNQPYCHCHADYTGDRCQYYVCHHYCVNSESCTIGNDGSVECVCPTRYEGPKCEIDKCIRCHGGHCIINKDNEDIVCNCTNGKIASSCQLCDGYCYNGGTCQLDPEINVPVCVCSTNWSGTQCERPAPKSSKSEHINTRSIAIIVPLVLLVTLMTTLVIGLVLCKRKRRTKTIRRQPIINGGINVEIGNPSYNMYEVDHDHSDGSLLEPSFMIDPVKPTNYSNPVYAKLYMDGQTCRNSLGSVDERKELLPKKIEIGIRETVA</sequence>
<dbReference type="GO" id="GO:0043235">
    <property type="term" value="C:receptor complex"/>
    <property type="evidence" value="ECO:0007669"/>
    <property type="project" value="TreeGrafter"/>
</dbReference>
<protein>
    <submittedName>
        <fullName evidence="18">Low-density lipoprotein receptor-related protein 1B</fullName>
    </submittedName>
</protein>
<dbReference type="FunFam" id="4.10.400.10:FF:000070">
    <property type="entry name" value="low-density lipoprotein receptor-related protein 1B"/>
    <property type="match status" value="1"/>
</dbReference>
<dbReference type="PROSITE" id="PS50026">
    <property type="entry name" value="EGF_3"/>
    <property type="match status" value="3"/>
</dbReference>
<feature type="disulfide bond" evidence="14">
    <location>
        <begin position="237"/>
        <end position="249"/>
    </location>
</feature>
<keyword evidence="5 16" id="KW-0812">Transmembrane</keyword>
<dbReference type="InterPro" id="IPR036055">
    <property type="entry name" value="LDL_receptor-like_sf"/>
</dbReference>
<evidence type="ECO:0000256" key="8">
    <source>
        <dbReference type="ARBA" id="ARBA00022989"/>
    </source>
</evidence>
<feature type="disulfide bond" evidence="14">
    <location>
        <begin position="37"/>
        <end position="52"/>
    </location>
</feature>
<evidence type="ECO:0000256" key="11">
    <source>
        <dbReference type="ARBA" id="ARBA00023170"/>
    </source>
</evidence>
<feature type="disulfide bond" evidence="14">
    <location>
        <begin position="57"/>
        <end position="69"/>
    </location>
</feature>
<feature type="disulfide bond" evidence="14">
    <location>
        <begin position="152"/>
        <end position="164"/>
    </location>
</feature>
<feature type="repeat" description="LDL-receptor class B" evidence="15">
    <location>
        <begin position="474"/>
        <end position="517"/>
    </location>
</feature>
<feature type="domain" description="EGF-like" evidence="17">
    <location>
        <begin position="772"/>
        <end position="807"/>
    </location>
</feature>
<evidence type="ECO:0000256" key="2">
    <source>
        <dbReference type="ARBA" id="ARBA00009939"/>
    </source>
</evidence>
<dbReference type="AlphaFoldDB" id="A0A8J6H357"/>
<dbReference type="PROSITE" id="PS51120">
    <property type="entry name" value="LDLRB"/>
    <property type="match status" value="1"/>
</dbReference>
<name>A0A8J6H357_MICOH</name>
<evidence type="ECO:0000256" key="7">
    <source>
        <dbReference type="ARBA" id="ARBA00022837"/>
    </source>
</evidence>
<dbReference type="PANTHER" id="PTHR22722">
    <property type="entry name" value="LOW-DENSITY LIPOPROTEIN RECEPTOR-RELATED PROTEIN 2-RELATED"/>
    <property type="match status" value="1"/>
</dbReference>
<dbReference type="InterPro" id="IPR051221">
    <property type="entry name" value="LDLR-related"/>
</dbReference>
<dbReference type="PRINTS" id="PR00261">
    <property type="entry name" value="LDLRECEPTOR"/>
</dbReference>
<comment type="subcellular location">
    <subcellularLocation>
        <location evidence="1">Membrane</location>
        <topology evidence="1">Single-pass type I membrane protein</topology>
    </subcellularLocation>
</comment>
<dbReference type="Proteomes" id="UP000710432">
    <property type="component" value="Unassembled WGS sequence"/>
</dbReference>
<dbReference type="SUPFAM" id="SSF57196">
    <property type="entry name" value="EGF/Laminin"/>
    <property type="match status" value="2"/>
</dbReference>
<evidence type="ECO:0000256" key="13">
    <source>
        <dbReference type="PROSITE-ProRule" id="PRU00076"/>
    </source>
</evidence>
<feature type="disulfide bond" evidence="13">
    <location>
        <begin position="691"/>
        <end position="700"/>
    </location>
</feature>
<proteinExistence type="inferred from homology"/>
<gene>
    <name evidence="18" type="ORF">LTLLF_205335</name>
</gene>
<evidence type="ECO:0000256" key="16">
    <source>
        <dbReference type="SAM" id="Phobius"/>
    </source>
</evidence>
<dbReference type="EMBL" id="JAATJU010000499">
    <property type="protein sequence ID" value="KAH0520818.1"/>
    <property type="molecule type" value="Genomic_DNA"/>
</dbReference>
<evidence type="ECO:0000256" key="10">
    <source>
        <dbReference type="ARBA" id="ARBA00023157"/>
    </source>
</evidence>
<keyword evidence="10 13" id="KW-1015">Disulfide bond</keyword>
<dbReference type="Gene3D" id="2.120.10.30">
    <property type="entry name" value="TolB, C-terminal domain"/>
    <property type="match status" value="1"/>
</dbReference>
<dbReference type="InterPro" id="IPR002172">
    <property type="entry name" value="LDrepeatLR_classA_rpt"/>
</dbReference>
<feature type="disulfide bond" evidence="14">
    <location>
        <begin position="25"/>
        <end position="43"/>
    </location>
</feature>
<dbReference type="InterPro" id="IPR023415">
    <property type="entry name" value="LDLR_class-A_CS"/>
</dbReference>
<keyword evidence="4" id="KW-0254">Endocytosis</keyword>
<dbReference type="GO" id="GO:0006897">
    <property type="term" value="P:endocytosis"/>
    <property type="evidence" value="ECO:0007669"/>
    <property type="project" value="UniProtKB-KW"/>
</dbReference>
<feature type="disulfide bond" evidence="13">
    <location>
        <begin position="774"/>
        <end position="784"/>
    </location>
</feature>
<comment type="similarity">
    <text evidence="2">Belongs to the LDLR family.</text>
</comment>
<reference evidence="18" key="1">
    <citation type="submission" date="2020-03" db="EMBL/GenBank/DDBJ databases">
        <title>Studies in the Genomics of Life Span.</title>
        <authorList>
            <person name="Glass D."/>
        </authorList>
    </citation>
    <scope>NUCLEOTIDE SEQUENCE</scope>
    <source>
        <strain evidence="18">LTLLF</strain>
        <tissue evidence="18">Muscle</tissue>
    </source>
</reference>
<evidence type="ECO:0000256" key="14">
    <source>
        <dbReference type="PROSITE-ProRule" id="PRU00124"/>
    </source>
</evidence>
<accession>A0A8J6H357</accession>
<feature type="disulfide bond" evidence="14">
    <location>
        <begin position="244"/>
        <end position="262"/>
    </location>
</feature>
<keyword evidence="3 13" id="KW-0245">EGF-like domain</keyword>
<evidence type="ECO:0000256" key="1">
    <source>
        <dbReference type="ARBA" id="ARBA00004479"/>
    </source>
</evidence>
<dbReference type="CDD" id="cd00112">
    <property type="entry name" value="LDLa"/>
    <property type="match status" value="5"/>
</dbReference>
<keyword evidence="7" id="KW-0106">Calcium</keyword>
<feature type="disulfide bond" evidence="14">
    <location>
        <begin position="256"/>
        <end position="271"/>
    </location>
</feature>
<organism evidence="18 19">
    <name type="scientific">Microtus ochrogaster</name>
    <name type="common">Prairie vole</name>
    <dbReference type="NCBI Taxonomy" id="79684"/>
    <lineage>
        <taxon>Eukaryota</taxon>
        <taxon>Metazoa</taxon>
        <taxon>Chordata</taxon>
        <taxon>Craniata</taxon>
        <taxon>Vertebrata</taxon>
        <taxon>Euteleostomi</taxon>
        <taxon>Mammalia</taxon>
        <taxon>Eutheria</taxon>
        <taxon>Euarchontoglires</taxon>
        <taxon>Glires</taxon>
        <taxon>Rodentia</taxon>
        <taxon>Myomorpha</taxon>
        <taxon>Muroidea</taxon>
        <taxon>Cricetidae</taxon>
        <taxon>Arvicolinae</taxon>
        <taxon>Microtus</taxon>
    </lineage>
</organism>
<dbReference type="InterPro" id="IPR000033">
    <property type="entry name" value="LDLR_classB_rpt"/>
</dbReference>
<dbReference type="InterPro" id="IPR000742">
    <property type="entry name" value="EGF"/>
</dbReference>
<dbReference type="FunFam" id="4.10.400.10:FF:000008">
    <property type="entry name" value="Low density lipoprotein receptor-related protein 1"/>
    <property type="match status" value="1"/>
</dbReference>
<dbReference type="FunFam" id="4.10.400.10:FF:000024">
    <property type="entry name" value="Low-density lipoprotein RecePtor related"/>
    <property type="match status" value="1"/>
</dbReference>
<keyword evidence="18" id="KW-0449">Lipoprotein</keyword>
<feature type="disulfide bond" evidence="14">
    <location>
        <begin position="64"/>
        <end position="82"/>
    </location>
</feature>
<evidence type="ECO:0000256" key="9">
    <source>
        <dbReference type="ARBA" id="ARBA00023136"/>
    </source>
</evidence>
<dbReference type="GO" id="GO:0005886">
    <property type="term" value="C:plasma membrane"/>
    <property type="evidence" value="ECO:0007669"/>
    <property type="project" value="TreeGrafter"/>
</dbReference>
<dbReference type="PROSITE" id="PS01186">
    <property type="entry name" value="EGF_2"/>
    <property type="match status" value="1"/>
</dbReference>
<evidence type="ECO:0000313" key="19">
    <source>
        <dbReference type="Proteomes" id="UP000710432"/>
    </source>
</evidence>
<dbReference type="PROSITE" id="PS50068">
    <property type="entry name" value="LDLRA_2"/>
    <property type="match status" value="5"/>
</dbReference>
<keyword evidence="6" id="KW-0677">Repeat</keyword>
<evidence type="ECO:0000256" key="12">
    <source>
        <dbReference type="ARBA" id="ARBA00023180"/>
    </source>
</evidence>
<dbReference type="PROSITE" id="PS01209">
    <property type="entry name" value="LDLRA_1"/>
    <property type="match status" value="2"/>
</dbReference>
<keyword evidence="11 18" id="KW-0675">Receptor</keyword>
<dbReference type="PROSITE" id="PS00022">
    <property type="entry name" value="EGF_1"/>
    <property type="match status" value="3"/>
</dbReference>
<dbReference type="InterPro" id="IPR011042">
    <property type="entry name" value="6-blade_b-propeller_TolB-like"/>
</dbReference>
<feature type="disulfide bond" evidence="14">
    <location>
        <begin position="18"/>
        <end position="30"/>
    </location>
</feature>
<dbReference type="Pfam" id="PF00058">
    <property type="entry name" value="Ldl_recept_b"/>
    <property type="match status" value="1"/>
</dbReference>
<feature type="disulfide bond" evidence="13">
    <location>
        <begin position="778"/>
        <end position="795"/>
    </location>
</feature>
<dbReference type="PANTHER" id="PTHR22722:SF5">
    <property type="entry name" value="LOW-DENSITY LIPOPROTEIN RECEPTOR-RELATED PROTEIN 1B"/>
    <property type="match status" value="1"/>
</dbReference>